<proteinExistence type="predicted"/>
<reference evidence="1 2" key="1">
    <citation type="submission" date="2018-02" db="EMBL/GenBank/DDBJ databases">
        <title>Genomic Encyclopedia of Archaeal and Bacterial Type Strains, Phase II (KMG-II): from individual species to whole genera.</title>
        <authorList>
            <person name="Goeker M."/>
        </authorList>
    </citation>
    <scope>NUCLEOTIDE SEQUENCE [LARGE SCALE GENOMIC DNA]</scope>
    <source>
        <strain evidence="1 2">YU 961-1</strain>
    </source>
</reference>
<comment type="caution">
    <text evidence="1">The sequence shown here is derived from an EMBL/GenBank/DDBJ whole genome shotgun (WGS) entry which is preliminary data.</text>
</comment>
<dbReference type="NCBIfam" id="TIGR00026">
    <property type="entry name" value="hi_GC_TIGR00026"/>
    <property type="match status" value="1"/>
</dbReference>
<dbReference type="InterPro" id="IPR004378">
    <property type="entry name" value="F420H2_quin_Rdtase"/>
</dbReference>
<dbReference type="Proteomes" id="UP000239203">
    <property type="component" value="Unassembled WGS sequence"/>
</dbReference>
<dbReference type="Pfam" id="PF04075">
    <property type="entry name" value="F420H2_quin_red"/>
    <property type="match status" value="1"/>
</dbReference>
<protein>
    <submittedName>
        <fullName evidence="1">Deazaflavin-dependent oxidoreductase (Nitroreductase family)</fullName>
    </submittedName>
</protein>
<keyword evidence="2" id="KW-1185">Reference proteome</keyword>
<dbReference type="AlphaFoldDB" id="A0A2S6GT09"/>
<evidence type="ECO:0000313" key="1">
    <source>
        <dbReference type="EMBL" id="PPK68340.1"/>
    </source>
</evidence>
<sequence length="155" mass="17741">MVDDRPTGLERLALRAPLLAYRAGLGQLFGTRLVHVTHKGRTSGKPRHVVLEVVRYDRERPEIVVVTGWGPRSDWYRDLRVNPAIEVRFGKERWAEPSHRHLDAAETDSVLRAYRDEHPRLWPEVAPHLGLPDDPANPEWARTIDHIGAVAFSPR</sequence>
<dbReference type="OrthoDB" id="163266at2"/>
<dbReference type="EMBL" id="PTIX01000005">
    <property type="protein sequence ID" value="PPK68340.1"/>
    <property type="molecule type" value="Genomic_DNA"/>
</dbReference>
<name>A0A2S6GT09_9PSEU</name>
<dbReference type="InterPro" id="IPR012349">
    <property type="entry name" value="Split_barrel_FMN-bd"/>
</dbReference>
<dbReference type="Gene3D" id="2.30.110.10">
    <property type="entry name" value="Electron Transport, Fmn-binding Protein, Chain A"/>
    <property type="match status" value="1"/>
</dbReference>
<gene>
    <name evidence="1" type="ORF">CLV40_10563</name>
</gene>
<organism evidence="1 2">
    <name type="scientific">Actinokineospora auranticolor</name>
    <dbReference type="NCBI Taxonomy" id="155976"/>
    <lineage>
        <taxon>Bacteria</taxon>
        <taxon>Bacillati</taxon>
        <taxon>Actinomycetota</taxon>
        <taxon>Actinomycetes</taxon>
        <taxon>Pseudonocardiales</taxon>
        <taxon>Pseudonocardiaceae</taxon>
        <taxon>Actinokineospora</taxon>
    </lineage>
</organism>
<accession>A0A2S6GT09</accession>
<dbReference type="GO" id="GO:0016491">
    <property type="term" value="F:oxidoreductase activity"/>
    <property type="evidence" value="ECO:0007669"/>
    <property type="project" value="InterPro"/>
</dbReference>
<evidence type="ECO:0000313" key="2">
    <source>
        <dbReference type="Proteomes" id="UP000239203"/>
    </source>
</evidence>
<dbReference type="RefSeq" id="WP_104478832.1">
    <property type="nucleotide sequence ID" value="NZ_CP154825.1"/>
</dbReference>